<dbReference type="FunFam" id="1.20.272.10:FF:000001">
    <property type="entry name" value="Putative AAA family ATPase"/>
    <property type="match status" value="1"/>
</dbReference>
<evidence type="ECO:0000256" key="5">
    <source>
        <dbReference type="ARBA" id="ARBA00022553"/>
    </source>
</evidence>
<keyword evidence="9" id="KW-0378">Hydrolase</keyword>
<dbReference type="Ensembl" id="ENSAPLT00020000129.1">
    <property type="protein sequence ID" value="ENSAPLP00020000121.1"/>
    <property type="gene ID" value="ENSAPLG00020000115.1"/>
</dbReference>
<dbReference type="Pfam" id="PF12002">
    <property type="entry name" value="MgsA_C"/>
    <property type="match status" value="1"/>
</dbReference>
<dbReference type="Gene3D" id="1.10.8.60">
    <property type="match status" value="1"/>
</dbReference>
<dbReference type="GO" id="GO:0005737">
    <property type="term" value="C:cytoplasm"/>
    <property type="evidence" value="ECO:0007669"/>
    <property type="project" value="UniProtKB-SubCell"/>
</dbReference>
<feature type="domain" description="AAA+ ATPase" evidence="20">
    <location>
        <begin position="147"/>
        <end position="267"/>
    </location>
</feature>
<comment type="subcellular location">
    <subcellularLocation>
        <location evidence="1">Cytoplasm</location>
    </subcellularLocation>
</comment>
<keyword evidence="11" id="KW-0832">Ubl conjugation</keyword>
<dbReference type="Gene3D" id="1.10.3710.10">
    <property type="entry name" value="DNA polymerase III clamp loader subunits, C-terminal domain"/>
    <property type="match status" value="1"/>
</dbReference>
<dbReference type="GO" id="GO:0016887">
    <property type="term" value="F:ATP hydrolysis activity"/>
    <property type="evidence" value="ECO:0007669"/>
    <property type="project" value="InterPro"/>
</dbReference>
<evidence type="ECO:0000313" key="22">
    <source>
        <dbReference type="Proteomes" id="UP000694400"/>
    </source>
</evidence>
<evidence type="ECO:0000256" key="1">
    <source>
        <dbReference type="ARBA" id="ARBA00004496"/>
    </source>
</evidence>
<evidence type="ECO:0000256" key="11">
    <source>
        <dbReference type="ARBA" id="ARBA00022843"/>
    </source>
</evidence>
<dbReference type="GO" id="GO:0006261">
    <property type="term" value="P:DNA-templated DNA replication"/>
    <property type="evidence" value="ECO:0007669"/>
    <property type="project" value="TreeGrafter"/>
</dbReference>
<reference evidence="21" key="2">
    <citation type="submission" date="2025-08" db="UniProtKB">
        <authorList>
            <consortium name="Ensembl"/>
        </authorList>
    </citation>
    <scope>IDENTIFICATION</scope>
</reference>
<evidence type="ECO:0000256" key="6">
    <source>
        <dbReference type="ARBA" id="ARBA00022588"/>
    </source>
</evidence>
<gene>
    <name evidence="21" type="primary">WRNIP1</name>
</gene>
<keyword evidence="13" id="KW-0007">Acetylation</keyword>
<comment type="subunit">
    <text evidence="16">Forms homooligomers, possibly octamers. Directly interacts with POLD1, POLD2 and POLD4. Interacts with the N-terminal domain of WRN. Interacts (via UBZ4-type zinc finger) with monoubiquitin and polyubiquitin. Interacts with TRIM14 and PPP6C; these interactions positively regulate the RIGI signaling pathway.</text>
</comment>
<keyword evidence="6" id="KW-0399">Innate immunity</keyword>
<dbReference type="FunFam" id="1.10.8.60:FF:000054">
    <property type="entry name" value="ATPase WRNIP1 isoform 1"/>
    <property type="match status" value="1"/>
</dbReference>
<evidence type="ECO:0000256" key="10">
    <source>
        <dbReference type="ARBA" id="ARBA00022840"/>
    </source>
</evidence>
<dbReference type="GO" id="GO:0045087">
    <property type="term" value="P:innate immune response"/>
    <property type="evidence" value="ECO:0007669"/>
    <property type="project" value="UniProtKB-KW"/>
</dbReference>
<dbReference type="CDD" id="cd00009">
    <property type="entry name" value="AAA"/>
    <property type="match status" value="1"/>
</dbReference>
<feature type="compositionally biased region" description="Low complexity" evidence="19">
    <location>
        <begin position="40"/>
        <end position="52"/>
    </location>
</feature>
<dbReference type="GO" id="GO:0017116">
    <property type="term" value="F:single-stranded DNA helicase activity"/>
    <property type="evidence" value="ECO:0007669"/>
    <property type="project" value="TreeGrafter"/>
</dbReference>
<evidence type="ECO:0000256" key="18">
    <source>
        <dbReference type="ARBA" id="ARBA00080168"/>
    </source>
</evidence>
<evidence type="ECO:0000256" key="19">
    <source>
        <dbReference type="SAM" id="MobiDB-lite"/>
    </source>
</evidence>
<evidence type="ECO:0000259" key="20">
    <source>
        <dbReference type="SMART" id="SM00382"/>
    </source>
</evidence>
<dbReference type="InterPro" id="IPR027417">
    <property type="entry name" value="P-loop_NTPase"/>
</dbReference>
<feature type="compositionally biased region" description="Gly residues" evidence="19">
    <location>
        <begin position="1"/>
        <end position="12"/>
    </location>
</feature>
<comment type="catalytic activity">
    <reaction evidence="14">
        <text>ATP + H2O = ADP + phosphate + H(+)</text>
        <dbReference type="Rhea" id="RHEA:13065"/>
        <dbReference type="ChEBI" id="CHEBI:15377"/>
        <dbReference type="ChEBI" id="CHEBI:15378"/>
        <dbReference type="ChEBI" id="CHEBI:30616"/>
        <dbReference type="ChEBI" id="CHEBI:43474"/>
        <dbReference type="ChEBI" id="CHEBI:456216"/>
    </reaction>
</comment>
<keyword evidence="12" id="KW-0391">Immunity</keyword>
<evidence type="ECO:0000256" key="13">
    <source>
        <dbReference type="ARBA" id="ARBA00022990"/>
    </source>
</evidence>
<dbReference type="GO" id="GO:0005634">
    <property type="term" value="C:nucleus"/>
    <property type="evidence" value="ECO:0007669"/>
    <property type="project" value="TreeGrafter"/>
</dbReference>
<keyword evidence="8" id="KW-0547">Nucleotide-binding</keyword>
<keyword evidence="5" id="KW-0597">Phosphoprotein</keyword>
<evidence type="ECO:0000256" key="16">
    <source>
        <dbReference type="ARBA" id="ARBA00066151"/>
    </source>
</evidence>
<dbReference type="Gene3D" id="3.40.50.300">
    <property type="entry name" value="P-loop containing nucleotide triphosphate hydrolases"/>
    <property type="match status" value="1"/>
</dbReference>
<dbReference type="InterPro" id="IPR032423">
    <property type="entry name" value="AAA_assoc_2"/>
</dbReference>
<dbReference type="GO" id="GO:0005524">
    <property type="term" value="F:ATP binding"/>
    <property type="evidence" value="ECO:0007669"/>
    <property type="project" value="UniProtKB-KW"/>
</dbReference>
<dbReference type="FunFam" id="3.40.50.300:FF:000137">
    <property type="entry name" value="Replication-associated recombination protein A"/>
    <property type="match status" value="1"/>
</dbReference>
<evidence type="ECO:0000256" key="7">
    <source>
        <dbReference type="ARBA" id="ARBA00022705"/>
    </source>
</evidence>
<feature type="compositionally biased region" description="Low complexity" evidence="19">
    <location>
        <begin position="71"/>
        <end position="83"/>
    </location>
</feature>
<dbReference type="GO" id="GO:0008047">
    <property type="term" value="F:enzyme activator activity"/>
    <property type="evidence" value="ECO:0007669"/>
    <property type="project" value="TreeGrafter"/>
</dbReference>
<evidence type="ECO:0000256" key="3">
    <source>
        <dbReference type="ARBA" id="ARBA00022490"/>
    </source>
</evidence>
<reference evidence="21" key="1">
    <citation type="submission" date="2019-08" db="EMBL/GenBank/DDBJ databases">
        <title>Three high-quality genomes provides insights into domestication of ducks.</title>
        <authorList>
            <person name="Hou Z.C."/>
            <person name="Zhu F."/>
            <person name="Yin Z.T."/>
            <person name="Zhang F."/>
        </authorList>
    </citation>
    <scope>NUCLEOTIDE SEQUENCE [LARGE SCALE GENOMIC DNA]</scope>
</reference>
<evidence type="ECO:0000256" key="9">
    <source>
        <dbReference type="ARBA" id="ARBA00022801"/>
    </source>
</evidence>
<protein>
    <recommendedName>
        <fullName evidence="17">ATPase WRNIP1</fullName>
    </recommendedName>
    <alternativeName>
        <fullName evidence="18">Werner helicase-interacting protein 1</fullName>
    </alternativeName>
</protein>
<dbReference type="SMART" id="SM00382">
    <property type="entry name" value="AAA"/>
    <property type="match status" value="1"/>
</dbReference>
<feature type="compositionally biased region" description="Low complexity" evidence="19">
    <location>
        <begin position="95"/>
        <end position="104"/>
    </location>
</feature>
<evidence type="ECO:0000256" key="2">
    <source>
        <dbReference type="ARBA" id="ARBA00008959"/>
    </source>
</evidence>
<dbReference type="SUPFAM" id="SSF48019">
    <property type="entry name" value="post-AAA+ oligomerization domain-like"/>
    <property type="match status" value="1"/>
</dbReference>
<dbReference type="GO" id="GO:0003677">
    <property type="term" value="F:DNA binding"/>
    <property type="evidence" value="ECO:0007669"/>
    <property type="project" value="InterPro"/>
</dbReference>
<comment type="function">
    <text evidence="15">Functions as a modulator of initiation or reinitiation events during DNA polymerase delta-mediated DNA synthesis. In the presence of ATP, stimulation of DNA polymerase delta-mediated DNA synthesis is decreased. Also plays a role in the innate immune defense against viruses. Stabilizes the RIGI dsRNA interaction and promotes RIGI 'Lys-63'-linked polyubiquitination. In turn, RIGI transmits the signal through mitochondrial MAVS.</text>
</comment>
<dbReference type="GO" id="GO:0000731">
    <property type="term" value="P:DNA synthesis involved in DNA repair"/>
    <property type="evidence" value="ECO:0007669"/>
    <property type="project" value="TreeGrafter"/>
</dbReference>
<dbReference type="Pfam" id="PF16193">
    <property type="entry name" value="AAA_assoc_2"/>
    <property type="match status" value="1"/>
</dbReference>
<dbReference type="PANTHER" id="PTHR13779:SF7">
    <property type="entry name" value="ATPASE WRNIP1"/>
    <property type="match status" value="1"/>
</dbReference>
<dbReference type="InterPro" id="IPR051314">
    <property type="entry name" value="AAA_ATPase_RarA/MGS1/WRNIP1"/>
</dbReference>
<feature type="region of interest" description="Disordered" evidence="19">
    <location>
        <begin position="1"/>
        <end position="106"/>
    </location>
</feature>
<evidence type="ECO:0000256" key="15">
    <source>
        <dbReference type="ARBA" id="ARBA00056760"/>
    </source>
</evidence>
<keyword evidence="7" id="KW-0235">DNA replication</keyword>
<evidence type="ECO:0000256" key="17">
    <source>
        <dbReference type="ARBA" id="ARBA00068616"/>
    </source>
</evidence>
<evidence type="ECO:0000256" key="12">
    <source>
        <dbReference type="ARBA" id="ARBA00022859"/>
    </source>
</evidence>
<proteinExistence type="inferred from homology"/>
<dbReference type="InterPro" id="IPR003593">
    <property type="entry name" value="AAA+_ATPase"/>
</dbReference>
<name>A0A8B9QNT3_ANAPL</name>
<evidence type="ECO:0000313" key="21">
    <source>
        <dbReference type="Ensembl" id="ENSAPLP00020000121.1"/>
    </source>
</evidence>
<keyword evidence="4" id="KW-1017">Isopeptide bond</keyword>
<dbReference type="Gene3D" id="1.20.272.10">
    <property type="match status" value="1"/>
</dbReference>
<evidence type="ECO:0000256" key="14">
    <source>
        <dbReference type="ARBA" id="ARBA00049360"/>
    </source>
</evidence>
<reference evidence="21" key="3">
    <citation type="submission" date="2025-09" db="UniProtKB">
        <authorList>
            <consortium name="Ensembl"/>
        </authorList>
    </citation>
    <scope>IDENTIFICATION</scope>
</reference>
<comment type="similarity">
    <text evidence="2">Belongs to the AAA ATPase family. RarA/MGS1/WRNIP1 subfamily.</text>
</comment>
<dbReference type="InterPro" id="IPR003959">
    <property type="entry name" value="ATPase_AAA_core"/>
</dbReference>
<dbReference type="InterPro" id="IPR021886">
    <property type="entry name" value="MgsA_C"/>
</dbReference>
<dbReference type="InterPro" id="IPR008921">
    <property type="entry name" value="DNA_pol3_clamp-load_cplx_C"/>
</dbReference>
<evidence type="ECO:0000256" key="8">
    <source>
        <dbReference type="ARBA" id="ARBA00022741"/>
    </source>
</evidence>
<sequence length="553" mass="60115">MEGAEEGAGGAVPGVPAGAAGRAHQLAPGPLPAGQGRAMRSGAARPLPRSRASPPPSHRGRPPRRPPPSSPSSIRAAEAAGRAPEPPARSRRRAAGGQRCAGPAWRRSWRGSPWLTGCGRTRLRDYVGQERVLGAQTLLRSLLESHEIPSLILWGPPGCGKTTLAHIIANSSKKTGTRFVTLSATSAKTNDVRDVISQAQNEKRLFKRKTILFIDEIHRFNKSQQDTFLPHVECGTVTLIGATTENPSFQVNAALLSRCRVIVLEKLSVEAMEAILMRAVRSLGVQVLGKADQHDSSATGSSSESSEFPVYIEEKALSTLAYLCDGDARTGLNGLQLAVQARLAAGKTTPVSTAKGCSVDGVLITEEHVKEGLQRSHILYDRAGEEHYNCISALHKSMRGSDENASLYWLARMLEGGEDPLYVARRLVRFASEDIGLADPLALTQAVAAYQGCHFIGMPECEVILAQCVVYFARAPKSIEVYKAYNNVKECLRMHTGPLPPVPLHLRNAPTRLMKNLGYGKGYKYNPMYKEPVEQDYLPEELKGMDFFKEQKT</sequence>
<evidence type="ECO:0000256" key="4">
    <source>
        <dbReference type="ARBA" id="ARBA00022499"/>
    </source>
</evidence>
<dbReference type="CDD" id="cd18139">
    <property type="entry name" value="HLD_clamp_RarA"/>
    <property type="match status" value="1"/>
</dbReference>
<organism evidence="21 22">
    <name type="scientific">Anas platyrhynchos</name>
    <name type="common">Mallard</name>
    <name type="synonym">Anas boschas</name>
    <dbReference type="NCBI Taxonomy" id="8839"/>
    <lineage>
        <taxon>Eukaryota</taxon>
        <taxon>Metazoa</taxon>
        <taxon>Chordata</taxon>
        <taxon>Craniata</taxon>
        <taxon>Vertebrata</taxon>
        <taxon>Euteleostomi</taxon>
        <taxon>Archelosauria</taxon>
        <taxon>Archosauria</taxon>
        <taxon>Dinosauria</taxon>
        <taxon>Saurischia</taxon>
        <taxon>Theropoda</taxon>
        <taxon>Coelurosauria</taxon>
        <taxon>Aves</taxon>
        <taxon>Neognathae</taxon>
        <taxon>Galloanserae</taxon>
        <taxon>Anseriformes</taxon>
        <taxon>Anatidae</taxon>
        <taxon>Anatinae</taxon>
        <taxon>Anas</taxon>
    </lineage>
</organism>
<dbReference type="SUPFAM" id="SSF52540">
    <property type="entry name" value="P-loop containing nucleoside triphosphate hydrolases"/>
    <property type="match status" value="1"/>
</dbReference>
<dbReference type="AlphaFoldDB" id="A0A8B9QNT3"/>
<keyword evidence="3" id="KW-0963">Cytoplasm</keyword>
<keyword evidence="10" id="KW-0067">ATP-binding</keyword>
<accession>A0A8B9QNT3</accession>
<dbReference type="Proteomes" id="UP000694400">
    <property type="component" value="Chromosome 2"/>
</dbReference>
<dbReference type="FunFam" id="1.10.3710.10:FF:000002">
    <property type="entry name" value="ATPase WRNIP1 isoform 1"/>
    <property type="match status" value="1"/>
</dbReference>
<dbReference type="PANTHER" id="PTHR13779">
    <property type="entry name" value="WERNER HELICASE-INTERACTING PROTEIN 1 FAMILY MEMBER"/>
    <property type="match status" value="1"/>
</dbReference>
<dbReference type="Pfam" id="PF00004">
    <property type="entry name" value="AAA"/>
    <property type="match status" value="1"/>
</dbReference>